<dbReference type="PANTHER" id="PTHR30151">
    <property type="entry name" value="ALKANE SULFONATE ABC TRANSPORTER-RELATED, MEMBRANE SUBUNIT"/>
    <property type="match status" value="1"/>
</dbReference>
<dbReference type="PROSITE" id="PS50928">
    <property type="entry name" value="ABC_TM1"/>
    <property type="match status" value="1"/>
</dbReference>
<dbReference type="GO" id="GO:0005886">
    <property type="term" value="C:plasma membrane"/>
    <property type="evidence" value="ECO:0007669"/>
    <property type="project" value="UniProtKB-SubCell"/>
</dbReference>
<accession>A0A2N3PMS4</accession>
<dbReference type="RefSeq" id="WP_101253484.1">
    <property type="nucleotide sequence ID" value="NZ_PIUM01000047.1"/>
</dbReference>
<gene>
    <name evidence="11" type="ORF">CWS72_25505</name>
</gene>
<organism evidence="11 12">
    <name type="scientific">Telmatospirillum siberiense</name>
    <dbReference type="NCBI Taxonomy" id="382514"/>
    <lineage>
        <taxon>Bacteria</taxon>
        <taxon>Pseudomonadati</taxon>
        <taxon>Pseudomonadota</taxon>
        <taxon>Alphaproteobacteria</taxon>
        <taxon>Rhodospirillales</taxon>
        <taxon>Rhodospirillaceae</taxon>
        <taxon>Telmatospirillum</taxon>
    </lineage>
</organism>
<keyword evidence="6 9" id="KW-1133">Transmembrane helix</keyword>
<reference evidence="12" key="1">
    <citation type="submission" date="2017-12" db="EMBL/GenBank/DDBJ databases">
        <title>Draft genome sequence of Telmatospirillum siberiense 26-4b1T, an acidotolerant peatland alphaproteobacterium potentially involved in sulfur cycling.</title>
        <authorList>
            <person name="Hausmann B."/>
            <person name="Pjevac P."/>
            <person name="Schreck K."/>
            <person name="Herbold C.W."/>
            <person name="Daims H."/>
            <person name="Wagner M."/>
            <person name="Pester M."/>
            <person name="Loy A."/>
        </authorList>
    </citation>
    <scope>NUCLEOTIDE SEQUENCE [LARGE SCALE GENOMIC DNA]</scope>
    <source>
        <strain evidence="12">26-4b1</strain>
    </source>
</reference>
<feature type="transmembrane region" description="Helical" evidence="9">
    <location>
        <begin position="135"/>
        <end position="155"/>
    </location>
</feature>
<comment type="similarity">
    <text evidence="2 9">Belongs to the binding-protein-dependent transport system permease family.</text>
</comment>
<dbReference type="AlphaFoldDB" id="A0A2N3PMS4"/>
<keyword evidence="5 9" id="KW-0812">Transmembrane</keyword>
<evidence type="ECO:0000256" key="6">
    <source>
        <dbReference type="ARBA" id="ARBA00022989"/>
    </source>
</evidence>
<evidence type="ECO:0000256" key="9">
    <source>
        <dbReference type="RuleBase" id="RU363032"/>
    </source>
</evidence>
<proteinExistence type="inferred from homology"/>
<keyword evidence="12" id="KW-1185">Reference proteome</keyword>
<comment type="caution">
    <text evidence="11">The sequence shown here is derived from an EMBL/GenBank/DDBJ whole genome shotgun (WGS) entry which is preliminary data.</text>
</comment>
<feature type="transmembrane region" description="Helical" evidence="9">
    <location>
        <begin position="113"/>
        <end position="129"/>
    </location>
</feature>
<evidence type="ECO:0000256" key="1">
    <source>
        <dbReference type="ARBA" id="ARBA00004651"/>
    </source>
</evidence>
<comment type="subcellular location">
    <subcellularLocation>
        <location evidence="1 9">Cell membrane</location>
        <topology evidence="1 9">Multi-pass membrane protein</topology>
    </subcellularLocation>
</comment>
<evidence type="ECO:0000256" key="8">
    <source>
        <dbReference type="ARBA" id="ARBA00056719"/>
    </source>
</evidence>
<dbReference type="GO" id="GO:0010438">
    <property type="term" value="P:cellular response to sulfur starvation"/>
    <property type="evidence" value="ECO:0007669"/>
    <property type="project" value="TreeGrafter"/>
</dbReference>
<evidence type="ECO:0000256" key="4">
    <source>
        <dbReference type="ARBA" id="ARBA00022475"/>
    </source>
</evidence>
<protein>
    <submittedName>
        <fullName evidence="11">Taurine ABC transporter permease</fullName>
    </submittedName>
</protein>
<evidence type="ECO:0000256" key="7">
    <source>
        <dbReference type="ARBA" id="ARBA00023136"/>
    </source>
</evidence>
<dbReference type="Gene3D" id="1.10.3720.10">
    <property type="entry name" value="MetI-like"/>
    <property type="match status" value="1"/>
</dbReference>
<evidence type="ECO:0000313" key="12">
    <source>
        <dbReference type="Proteomes" id="UP000233293"/>
    </source>
</evidence>
<feature type="transmembrane region" description="Helical" evidence="9">
    <location>
        <begin position="232"/>
        <end position="252"/>
    </location>
</feature>
<sequence length="263" mass="27936">MSTASVARSARLGPLISIASVAAFVLLWYEAARLGWASSLILPAPGEVLDTALQMLNDGYRHVPLWQHVAISLGRALAAFAAALVVGIPLGLAMGLSPILSSILDPFVQFLRPLPKLALIPLVIVWLGIGESSKIFLIFVSTLFSVIVGAAAAAGSVKVGRLRLARAFGATRRQQLWYFVLPSALPEIFTSVRLAFGVGWTTLIAAEMVAADSGMGWMVINASSYMRTDIVMLGILLLGVTGYLLDLAVVGLQRAVVPWAGRE</sequence>
<dbReference type="InterPro" id="IPR035906">
    <property type="entry name" value="MetI-like_sf"/>
</dbReference>
<evidence type="ECO:0000256" key="2">
    <source>
        <dbReference type="ARBA" id="ARBA00009306"/>
    </source>
</evidence>
<feature type="transmembrane region" description="Helical" evidence="9">
    <location>
        <begin position="202"/>
        <end position="220"/>
    </location>
</feature>
<dbReference type="EMBL" id="PIUM01000047">
    <property type="protein sequence ID" value="PKU21683.1"/>
    <property type="molecule type" value="Genomic_DNA"/>
</dbReference>
<comment type="function">
    <text evidence="8">Probably part of an ABC transporter complex. Probably responsible for the translocation of the substrate across the membrane.</text>
</comment>
<dbReference type="CDD" id="cd06261">
    <property type="entry name" value="TM_PBP2"/>
    <property type="match status" value="1"/>
</dbReference>
<keyword evidence="3 9" id="KW-0813">Transport</keyword>
<feature type="transmembrane region" description="Helical" evidence="9">
    <location>
        <begin position="12"/>
        <end position="29"/>
    </location>
</feature>
<dbReference type="Pfam" id="PF00528">
    <property type="entry name" value="BPD_transp_1"/>
    <property type="match status" value="1"/>
</dbReference>
<evidence type="ECO:0000256" key="3">
    <source>
        <dbReference type="ARBA" id="ARBA00022448"/>
    </source>
</evidence>
<feature type="transmembrane region" description="Helical" evidence="9">
    <location>
        <begin position="76"/>
        <end position="101"/>
    </location>
</feature>
<feature type="domain" description="ABC transmembrane type-1" evidence="10">
    <location>
        <begin position="69"/>
        <end position="249"/>
    </location>
</feature>
<dbReference type="SUPFAM" id="SSF161098">
    <property type="entry name" value="MetI-like"/>
    <property type="match status" value="1"/>
</dbReference>
<evidence type="ECO:0000259" key="10">
    <source>
        <dbReference type="PROSITE" id="PS50928"/>
    </source>
</evidence>
<evidence type="ECO:0000256" key="5">
    <source>
        <dbReference type="ARBA" id="ARBA00022692"/>
    </source>
</evidence>
<name>A0A2N3PMS4_9PROT</name>
<dbReference type="OrthoDB" id="9799271at2"/>
<dbReference type="GO" id="GO:0042918">
    <property type="term" value="P:alkanesulfonate transmembrane transport"/>
    <property type="evidence" value="ECO:0007669"/>
    <property type="project" value="UniProtKB-ARBA"/>
</dbReference>
<keyword evidence="7 9" id="KW-0472">Membrane</keyword>
<dbReference type="InterPro" id="IPR000515">
    <property type="entry name" value="MetI-like"/>
</dbReference>
<dbReference type="FunFam" id="1.10.3720.10:FF:000003">
    <property type="entry name" value="Aliphatic sulfonate ABC transporter permease"/>
    <property type="match status" value="1"/>
</dbReference>
<evidence type="ECO:0000313" key="11">
    <source>
        <dbReference type="EMBL" id="PKU21683.1"/>
    </source>
</evidence>
<dbReference type="Proteomes" id="UP000233293">
    <property type="component" value="Unassembled WGS sequence"/>
</dbReference>
<dbReference type="PANTHER" id="PTHR30151:SF25">
    <property type="entry name" value="TAURINE TRANSPORT SYSTEM PERMEASE PROTEIN TAUC"/>
    <property type="match status" value="1"/>
</dbReference>
<keyword evidence="4" id="KW-1003">Cell membrane</keyword>